<evidence type="ECO:0000313" key="2">
    <source>
        <dbReference type="EMBL" id="KAK6542833.1"/>
    </source>
</evidence>
<dbReference type="InterPro" id="IPR006461">
    <property type="entry name" value="PLAC_motif_containing"/>
</dbReference>
<gene>
    <name evidence="2" type="ORF">TWF694_006774</name>
</gene>
<evidence type="ECO:0000313" key="3">
    <source>
        <dbReference type="Proteomes" id="UP001365542"/>
    </source>
</evidence>
<proteinExistence type="predicted"/>
<feature type="compositionally biased region" description="Low complexity" evidence="1">
    <location>
        <begin position="16"/>
        <end position="51"/>
    </location>
</feature>
<protein>
    <recommendedName>
        <fullName evidence="4">PLAC8 family-domain-containing protein</fullName>
    </recommendedName>
</protein>
<feature type="region of interest" description="Disordered" evidence="1">
    <location>
        <begin position="1"/>
        <end position="87"/>
    </location>
</feature>
<comment type="caution">
    <text evidence="2">The sequence shown here is derived from an EMBL/GenBank/DDBJ whole genome shotgun (WGS) entry which is preliminary data.</text>
</comment>
<dbReference type="PANTHER" id="PTHR15907">
    <property type="entry name" value="DUF614 FAMILY PROTEIN-RELATED"/>
    <property type="match status" value="1"/>
</dbReference>
<organism evidence="2 3">
    <name type="scientific">Orbilia ellipsospora</name>
    <dbReference type="NCBI Taxonomy" id="2528407"/>
    <lineage>
        <taxon>Eukaryota</taxon>
        <taxon>Fungi</taxon>
        <taxon>Dikarya</taxon>
        <taxon>Ascomycota</taxon>
        <taxon>Pezizomycotina</taxon>
        <taxon>Orbiliomycetes</taxon>
        <taxon>Orbiliales</taxon>
        <taxon>Orbiliaceae</taxon>
        <taxon>Orbilia</taxon>
    </lineage>
</organism>
<sequence>MSYAQENKAVYPDYSNNQQPPGGQYPPNYQNNYPVPDHQQHYQQQTYGQPYQSPPPQPVVSPQPTHQPSYNNTQPSPQPQMEHKGASHAGGVQKWEFGMCGCFGDMGKCCLTCWCPCITYGRIQHRLRNHDMSNYSSCNGHCWGFCGLMCLCGVQWVLGLMQRGELRHRYNLEGSGIGDCCRHFWCECCTLIQEDRETETRKALLVPANQTGYQQQAGMNYPGH</sequence>
<dbReference type="Proteomes" id="UP001365542">
    <property type="component" value="Unassembled WGS sequence"/>
</dbReference>
<reference evidence="2 3" key="1">
    <citation type="submission" date="2019-10" db="EMBL/GenBank/DDBJ databases">
        <authorList>
            <person name="Palmer J.M."/>
        </authorList>
    </citation>
    <scope>NUCLEOTIDE SEQUENCE [LARGE SCALE GENOMIC DNA]</scope>
    <source>
        <strain evidence="2 3">TWF694</strain>
    </source>
</reference>
<keyword evidence="3" id="KW-1185">Reference proteome</keyword>
<evidence type="ECO:0008006" key="4">
    <source>
        <dbReference type="Google" id="ProtNLM"/>
    </source>
</evidence>
<name>A0AAV9XLK0_9PEZI</name>
<dbReference type="Pfam" id="PF04749">
    <property type="entry name" value="PLAC8"/>
    <property type="match status" value="1"/>
</dbReference>
<feature type="compositionally biased region" description="Pro residues" evidence="1">
    <location>
        <begin position="52"/>
        <end position="61"/>
    </location>
</feature>
<accession>A0AAV9XLK0</accession>
<dbReference type="EMBL" id="JAVHJO010000002">
    <property type="protein sequence ID" value="KAK6542833.1"/>
    <property type="molecule type" value="Genomic_DNA"/>
</dbReference>
<dbReference type="AlphaFoldDB" id="A0AAV9XLK0"/>
<evidence type="ECO:0000256" key="1">
    <source>
        <dbReference type="SAM" id="MobiDB-lite"/>
    </source>
</evidence>
<dbReference type="NCBIfam" id="TIGR01571">
    <property type="entry name" value="A_thal_Cys_rich"/>
    <property type="match status" value="1"/>
</dbReference>